<protein>
    <submittedName>
        <fullName evidence="4">AAA family ATPase</fullName>
    </submittedName>
</protein>
<dbReference type="PANTHER" id="PTHR16305">
    <property type="entry name" value="TESTICULAR SOLUBLE ADENYLYL CYCLASE"/>
    <property type="match status" value="1"/>
</dbReference>
<dbReference type="InterPro" id="IPR011990">
    <property type="entry name" value="TPR-like_helical_dom_sf"/>
</dbReference>
<evidence type="ECO:0000256" key="2">
    <source>
        <dbReference type="ARBA" id="ARBA00022840"/>
    </source>
</evidence>
<proteinExistence type="predicted"/>
<accession>A0A5B8UBE9</accession>
<dbReference type="Gene3D" id="1.10.10.10">
    <property type="entry name" value="Winged helix-like DNA-binding domain superfamily/Winged helix DNA-binding domain"/>
    <property type="match status" value="1"/>
</dbReference>
<dbReference type="PRINTS" id="PR00038">
    <property type="entry name" value="HTHLUXR"/>
</dbReference>
<dbReference type="GO" id="GO:0005737">
    <property type="term" value="C:cytoplasm"/>
    <property type="evidence" value="ECO:0007669"/>
    <property type="project" value="TreeGrafter"/>
</dbReference>
<dbReference type="SMART" id="SM00421">
    <property type="entry name" value="HTH_LUXR"/>
    <property type="match status" value="1"/>
</dbReference>
<dbReference type="InterPro" id="IPR016032">
    <property type="entry name" value="Sig_transdc_resp-reg_C-effctor"/>
</dbReference>
<dbReference type="SUPFAM" id="SSF52540">
    <property type="entry name" value="P-loop containing nucleoside triphosphate hydrolases"/>
    <property type="match status" value="1"/>
</dbReference>
<keyword evidence="2" id="KW-0067">ATP-binding</keyword>
<feature type="domain" description="HTH luxR-type" evidence="3">
    <location>
        <begin position="928"/>
        <end position="993"/>
    </location>
</feature>
<evidence type="ECO:0000256" key="1">
    <source>
        <dbReference type="ARBA" id="ARBA00022741"/>
    </source>
</evidence>
<dbReference type="PROSITE" id="PS50043">
    <property type="entry name" value="HTH_LUXR_2"/>
    <property type="match status" value="1"/>
</dbReference>
<dbReference type="InterPro" id="IPR036388">
    <property type="entry name" value="WH-like_DNA-bd_sf"/>
</dbReference>
<sequence>MPARVTADAFIGRRRELAELAAALERARAGRAELVFVAGESGVGKSRLVDHFADHAQAAGARVLWGDCIDLGDNELPYAPIVSALRSLARGGDPVFDALGPARAELARLLPELGAPAELLVEPYAGSAQGRLFELLLALMRGLSSDGPVLLVIDDLHWADRSTRDFMAFLARNLCDQAVLVVAAYRVDELHRRHPLRPLLAELERSDVARRLPVERFTRAELGAQLANILGAEPDGGLLERVWGRSEGNALYAEEILAAEREGDGTLPESLREALMLRVEALGPDTQEVLRWVAAARRVEHDVLQEAAPIGARELRDALREAVAHHVLLTQADGTIAFRHALLREAVHDDLLPGERAELHRRLALVLDARVGEHPCLGLGRAAEIAHHFDAAGDQPAALRAAVRAAEAAERVHAEGETAALYERALELWDRVENAEALAGCDHVELLHRAAHAHTHDHGRSIVLSKQALGELDQQRDPGRAALLLERLGKARWSQGKGEIALQAWDAALDLLPADPPSEERARLLASKAAGLMLWGRYADGLLMADEALEAAGAVGSRFATMHALNTKGICSLATDLEAGLALLREAMDMARTDGEVDQLVRGYINLSDALHLAGRTREAHALLVAGREELRALGRHATWLDLQQAEMAYHLGLWDEADELMPPELGRGRQGMTRVFFEMRRAELELARGDNDSARDRLDLARELVRRSYEPQWHAPIASLTAGLERRERRLDAARAAIREGLDRVTDTGEVEDGARLARILGAAAGVEADAAQQARDLGRHGEEAAAAAAAADYARRTREAAALPFASHIPEARGFALAAEGEAAAAAGRPDPEPWARAAELWEGIERPFRAGRARWMEAEAHLARGDRAAAEAAATAAMAVARELRIGWMADEVAGLARRGRLRLPDGVEPGAAAPAPGAAEAARDPAAELGLTPRERDVLALVAEGATNREIGERLFMAEKTASVHVSRILAKLDVRSRTEAAAVAHRLGLEQGPAAGRLAAAG</sequence>
<dbReference type="Gene3D" id="1.25.40.10">
    <property type="entry name" value="Tetratricopeptide repeat domain"/>
    <property type="match status" value="1"/>
</dbReference>
<dbReference type="CDD" id="cd01983">
    <property type="entry name" value="SIMIBI"/>
    <property type="match status" value="1"/>
</dbReference>
<dbReference type="Pfam" id="PF00196">
    <property type="entry name" value="GerE"/>
    <property type="match status" value="1"/>
</dbReference>
<dbReference type="Pfam" id="PF13191">
    <property type="entry name" value="AAA_16"/>
    <property type="match status" value="1"/>
</dbReference>
<gene>
    <name evidence="4" type="ORF">FSW04_21880</name>
</gene>
<dbReference type="PANTHER" id="PTHR16305:SF35">
    <property type="entry name" value="TRANSCRIPTIONAL ACTIVATOR DOMAIN"/>
    <property type="match status" value="1"/>
</dbReference>
<organism evidence="4 5">
    <name type="scientific">Baekduia soli</name>
    <dbReference type="NCBI Taxonomy" id="496014"/>
    <lineage>
        <taxon>Bacteria</taxon>
        <taxon>Bacillati</taxon>
        <taxon>Actinomycetota</taxon>
        <taxon>Thermoleophilia</taxon>
        <taxon>Solirubrobacterales</taxon>
        <taxon>Baekduiaceae</taxon>
        <taxon>Baekduia</taxon>
    </lineage>
</organism>
<dbReference type="InterPro" id="IPR027417">
    <property type="entry name" value="P-loop_NTPase"/>
</dbReference>
<dbReference type="EMBL" id="CP042430">
    <property type="protein sequence ID" value="QEC49951.1"/>
    <property type="molecule type" value="Genomic_DNA"/>
</dbReference>
<keyword evidence="1" id="KW-0547">Nucleotide-binding</keyword>
<dbReference type="GO" id="GO:0004016">
    <property type="term" value="F:adenylate cyclase activity"/>
    <property type="evidence" value="ECO:0007669"/>
    <property type="project" value="TreeGrafter"/>
</dbReference>
<dbReference type="SUPFAM" id="SSF46894">
    <property type="entry name" value="C-terminal effector domain of the bipartite response regulators"/>
    <property type="match status" value="1"/>
</dbReference>
<dbReference type="InterPro" id="IPR000792">
    <property type="entry name" value="Tscrpt_reg_LuxR_C"/>
</dbReference>
<evidence type="ECO:0000313" key="5">
    <source>
        <dbReference type="Proteomes" id="UP000321805"/>
    </source>
</evidence>
<dbReference type="InterPro" id="IPR041664">
    <property type="entry name" value="AAA_16"/>
</dbReference>
<dbReference type="InterPro" id="IPR003593">
    <property type="entry name" value="AAA+_ATPase"/>
</dbReference>
<dbReference type="OrthoDB" id="5476461at2"/>
<dbReference type="CDD" id="cd06170">
    <property type="entry name" value="LuxR_C_like"/>
    <property type="match status" value="1"/>
</dbReference>
<evidence type="ECO:0000313" key="4">
    <source>
        <dbReference type="EMBL" id="QEC49951.1"/>
    </source>
</evidence>
<dbReference type="GO" id="GO:0003677">
    <property type="term" value="F:DNA binding"/>
    <property type="evidence" value="ECO:0007669"/>
    <property type="project" value="InterPro"/>
</dbReference>
<dbReference type="SUPFAM" id="SSF48452">
    <property type="entry name" value="TPR-like"/>
    <property type="match status" value="1"/>
</dbReference>
<dbReference type="AlphaFoldDB" id="A0A5B8UBE9"/>
<dbReference type="KEGG" id="bsol:FSW04_21880"/>
<name>A0A5B8UBE9_9ACTN</name>
<dbReference type="SMART" id="SM00382">
    <property type="entry name" value="AAA"/>
    <property type="match status" value="1"/>
</dbReference>
<evidence type="ECO:0000259" key="3">
    <source>
        <dbReference type="PROSITE" id="PS50043"/>
    </source>
</evidence>
<reference evidence="4 5" key="1">
    <citation type="journal article" date="2018" name="J. Microbiol.">
        <title>Baekduia soli gen. nov., sp. nov., a novel bacterium isolated from the soil of Baekdu Mountain and proposal of a novel family name, Baekduiaceae fam. nov.</title>
        <authorList>
            <person name="An D.S."/>
            <person name="Siddiqi M.Z."/>
            <person name="Kim K.H."/>
            <person name="Yu H.S."/>
            <person name="Im W.T."/>
        </authorList>
    </citation>
    <scope>NUCLEOTIDE SEQUENCE [LARGE SCALE GENOMIC DNA]</scope>
    <source>
        <strain evidence="4 5">BR7-21</strain>
    </source>
</reference>
<dbReference type="Proteomes" id="UP000321805">
    <property type="component" value="Chromosome"/>
</dbReference>
<keyword evidence="5" id="KW-1185">Reference proteome</keyword>
<dbReference type="Gene3D" id="3.40.50.300">
    <property type="entry name" value="P-loop containing nucleotide triphosphate hydrolases"/>
    <property type="match status" value="1"/>
</dbReference>
<dbReference type="RefSeq" id="WP_146922316.1">
    <property type="nucleotide sequence ID" value="NZ_CP042430.1"/>
</dbReference>
<dbReference type="GO" id="GO:0005524">
    <property type="term" value="F:ATP binding"/>
    <property type="evidence" value="ECO:0007669"/>
    <property type="project" value="UniProtKB-KW"/>
</dbReference>
<dbReference type="GO" id="GO:0006355">
    <property type="term" value="P:regulation of DNA-templated transcription"/>
    <property type="evidence" value="ECO:0007669"/>
    <property type="project" value="InterPro"/>
</dbReference>